<evidence type="ECO:0000256" key="1">
    <source>
        <dbReference type="SAM" id="Phobius"/>
    </source>
</evidence>
<keyword evidence="1" id="KW-1133">Transmembrane helix</keyword>
<evidence type="ECO:0000313" key="2">
    <source>
        <dbReference type="EMBL" id="TKB47617.1"/>
    </source>
</evidence>
<dbReference type="OrthoDB" id="5706633at2"/>
<name>A0A4U1BB16_9GAMM</name>
<dbReference type="EMBL" id="SWCI01000013">
    <property type="protein sequence ID" value="TKB47617.1"/>
    <property type="molecule type" value="Genomic_DNA"/>
</dbReference>
<dbReference type="RefSeq" id="WP_136854208.1">
    <property type="nucleotide sequence ID" value="NZ_SWCI01000013.1"/>
</dbReference>
<comment type="caution">
    <text evidence="2">The sequence shown here is derived from an EMBL/GenBank/DDBJ whole genome shotgun (WGS) entry which is preliminary data.</text>
</comment>
<keyword evidence="1" id="KW-0812">Transmembrane</keyword>
<keyword evidence="1" id="KW-0472">Membrane</keyword>
<keyword evidence="3" id="KW-1185">Reference proteome</keyword>
<gene>
    <name evidence="2" type="ORF">FCL40_15510</name>
</gene>
<organism evidence="2 3">
    <name type="scientific">Ferrimonas sediminicola</name>
    <dbReference type="NCBI Taxonomy" id="2569538"/>
    <lineage>
        <taxon>Bacteria</taxon>
        <taxon>Pseudomonadati</taxon>
        <taxon>Pseudomonadota</taxon>
        <taxon>Gammaproteobacteria</taxon>
        <taxon>Alteromonadales</taxon>
        <taxon>Ferrimonadaceae</taxon>
        <taxon>Ferrimonas</taxon>
    </lineage>
</organism>
<protein>
    <submittedName>
        <fullName evidence="2">DUF2909 domain-containing protein</fullName>
    </submittedName>
</protein>
<accession>A0A4U1BB16</accession>
<proteinExistence type="predicted"/>
<dbReference type="Proteomes" id="UP000305674">
    <property type="component" value="Unassembled WGS sequence"/>
</dbReference>
<evidence type="ECO:0000313" key="3">
    <source>
        <dbReference type="Proteomes" id="UP000305674"/>
    </source>
</evidence>
<dbReference type="InterPro" id="IPR021313">
    <property type="entry name" value="DUF2909"/>
</dbReference>
<feature type="transmembrane region" description="Helical" evidence="1">
    <location>
        <begin position="47"/>
        <end position="64"/>
    </location>
</feature>
<sequence length="71" mass="7960">MQLAIKLLIVVLLLFIILNLGRALVMMLRSKDAPLSMSHFLGRRVALSAFVLVLLILAMMGGWIEPNPRPY</sequence>
<dbReference type="Pfam" id="PF11137">
    <property type="entry name" value="DUF2909"/>
    <property type="match status" value="1"/>
</dbReference>
<dbReference type="AlphaFoldDB" id="A0A4U1BB16"/>
<reference evidence="2 3" key="1">
    <citation type="submission" date="2019-04" db="EMBL/GenBank/DDBJ databases">
        <authorList>
            <person name="Hwang J.C."/>
        </authorList>
    </citation>
    <scope>NUCLEOTIDE SEQUENCE [LARGE SCALE GENOMIC DNA]</scope>
    <source>
        <strain evidence="2 3">IMCC35001</strain>
    </source>
</reference>